<reference evidence="3" key="1">
    <citation type="journal article" date="2004" name="Nature">
        <title>Genome duplication in the teleost fish Tetraodon nigroviridis reveals the early vertebrate proto-karyotype.</title>
        <authorList>
            <person name="Jaillon O."/>
            <person name="Aury J.-M."/>
            <person name="Brunet F."/>
            <person name="Petit J.-L."/>
            <person name="Stange-Thomann N."/>
            <person name="Mauceli E."/>
            <person name="Bouneau L."/>
            <person name="Fischer C."/>
            <person name="Ozouf-Costaz C."/>
            <person name="Bernot A."/>
            <person name="Nicaud S."/>
            <person name="Jaffe D."/>
            <person name="Fisher S."/>
            <person name="Lutfalla G."/>
            <person name="Dossat C."/>
            <person name="Segurens B."/>
            <person name="Dasilva C."/>
            <person name="Salanoubat M."/>
            <person name="Levy M."/>
            <person name="Boudet N."/>
            <person name="Castellano S."/>
            <person name="Anthouard V."/>
            <person name="Jubin C."/>
            <person name="Castelli V."/>
            <person name="Katinka M."/>
            <person name="Vacherie B."/>
            <person name="Biemont C."/>
            <person name="Skalli Z."/>
            <person name="Cattolico L."/>
            <person name="Poulain J."/>
            <person name="De Berardinis V."/>
            <person name="Cruaud C."/>
            <person name="Duprat S."/>
            <person name="Brottier P."/>
            <person name="Coutanceau J.-P."/>
            <person name="Gouzy J."/>
            <person name="Parra G."/>
            <person name="Lardier G."/>
            <person name="Chapple C."/>
            <person name="McKernan K.J."/>
            <person name="McEwan P."/>
            <person name="Bosak S."/>
            <person name="Kellis M."/>
            <person name="Volff J.-N."/>
            <person name="Guigo R."/>
            <person name="Zody M.C."/>
            <person name="Mesirov J."/>
            <person name="Lindblad-Toh K."/>
            <person name="Birren B."/>
            <person name="Nusbaum C."/>
            <person name="Kahn D."/>
            <person name="Robinson-Rechavi M."/>
            <person name="Laudet V."/>
            <person name="Schachter V."/>
            <person name="Quetier F."/>
            <person name="Saurin W."/>
            <person name="Scarpelli C."/>
            <person name="Wincker P."/>
            <person name="Lander E.S."/>
            <person name="Weissenbach J."/>
            <person name="Roest Crollius H."/>
        </authorList>
    </citation>
    <scope>NUCLEOTIDE SEQUENCE [LARGE SCALE GENOMIC DNA]</scope>
</reference>
<comment type="caution">
    <text evidence="3">The sequence shown here is derived from an EMBL/GenBank/DDBJ whole genome shotgun (WGS) entry which is preliminary data.</text>
</comment>
<dbReference type="KEGG" id="tng:GSTEN00004751G001"/>
<reference evidence="3" key="2">
    <citation type="submission" date="2004-02" db="EMBL/GenBank/DDBJ databases">
        <authorList>
            <consortium name="Genoscope"/>
            <consortium name="Whitehead Institute Centre for Genome Research"/>
        </authorList>
    </citation>
    <scope>NUCLEOTIDE SEQUENCE</scope>
</reference>
<feature type="region of interest" description="Disordered" evidence="2">
    <location>
        <begin position="98"/>
        <end position="163"/>
    </location>
</feature>
<name>Q4T9H0_TETNG</name>
<proteinExistence type="predicted"/>
<keyword evidence="1" id="KW-0175">Coiled coil</keyword>
<feature type="compositionally biased region" description="Basic and acidic residues" evidence="2">
    <location>
        <begin position="142"/>
        <end position="152"/>
    </location>
</feature>
<protein>
    <submittedName>
        <fullName evidence="3">(spotted green pufferfish) hypothetical protein</fullName>
    </submittedName>
</protein>
<gene>
    <name evidence="3" type="ORF">GSTENG00004751001</name>
</gene>
<evidence type="ECO:0000313" key="3">
    <source>
        <dbReference type="EMBL" id="CAF90462.1"/>
    </source>
</evidence>
<dbReference type="EMBL" id="CAAE01007567">
    <property type="protein sequence ID" value="CAF90462.1"/>
    <property type="molecule type" value="Genomic_DNA"/>
</dbReference>
<dbReference type="InterPro" id="IPR039902">
    <property type="entry name" value="CCDC148/CCDC112"/>
</dbReference>
<feature type="compositionally biased region" description="Basic and acidic residues" evidence="2">
    <location>
        <begin position="98"/>
        <end position="111"/>
    </location>
</feature>
<evidence type="ECO:0000256" key="1">
    <source>
        <dbReference type="ARBA" id="ARBA00023054"/>
    </source>
</evidence>
<evidence type="ECO:0000256" key="2">
    <source>
        <dbReference type="SAM" id="MobiDB-lite"/>
    </source>
</evidence>
<dbReference type="AlphaFoldDB" id="Q4T9H0"/>
<dbReference type="PANTHER" id="PTHR21549">
    <property type="entry name" value="MUTATED IN BLADDER CANCER 1"/>
    <property type="match status" value="1"/>
</dbReference>
<sequence length="179" mass="20006">MAALATASRPLKHCSTKLLDGGLPAEVKALDSFLQRTGGLCGGWDQYDHQAFLTAWTKHSGQPAYRKEAKLQLPAKTLEEMERHEEWHQELLHLQDRKRQVGSRGCDRNKMDQSLPLAPWHHRPSSAGGPGGLRSVRRGYRVSRDQKQEPRGPRTKPSSRSEAAVSVVMVICHAAQSLR</sequence>
<dbReference type="PANTHER" id="PTHR21549:SF0">
    <property type="entry name" value="COILED-COIL DOMAIN-CONTAINING PROTEIN 112"/>
    <property type="match status" value="1"/>
</dbReference>
<accession>Q4T9H0</accession>
<dbReference type="OrthoDB" id="2152435at2759"/>
<organism evidence="3">
    <name type="scientific">Tetraodon nigroviridis</name>
    <name type="common">Spotted green pufferfish</name>
    <name type="synonym">Chelonodon nigroviridis</name>
    <dbReference type="NCBI Taxonomy" id="99883"/>
    <lineage>
        <taxon>Eukaryota</taxon>
        <taxon>Metazoa</taxon>
        <taxon>Chordata</taxon>
        <taxon>Craniata</taxon>
        <taxon>Vertebrata</taxon>
        <taxon>Euteleostomi</taxon>
        <taxon>Actinopterygii</taxon>
        <taxon>Neopterygii</taxon>
        <taxon>Teleostei</taxon>
        <taxon>Neoteleostei</taxon>
        <taxon>Acanthomorphata</taxon>
        <taxon>Eupercaria</taxon>
        <taxon>Tetraodontiformes</taxon>
        <taxon>Tetradontoidea</taxon>
        <taxon>Tetraodontidae</taxon>
        <taxon>Tetraodon</taxon>
    </lineage>
</organism>